<dbReference type="Proteomes" id="UP001603978">
    <property type="component" value="Unassembled WGS sequence"/>
</dbReference>
<proteinExistence type="predicted"/>
<dbReference type="EMBL" id="JBICRM010000018">
    <property type="protein sequence ID" value="MFG1706916.1"/>
    <property type="molecule type" value="Genomic_DNA"/>
</dbReference>
<sequence>MSEPAYLAAVRESYDTVAADYVKRFATPDAMDPVARAMFAPFAELVRTADRGPVADLAHRPDQR</sequence>
<name>A0ABW7AKD7_9ACTN</name>
<dbReference type="RefSeq" id="WP_393170202.1">
    <property type="nucleotide sequence ID" value="NZ_JBICRM010000018.1"/>
</dbReference>
<evidence type="ECO:0000313" key="1">
    <source>
        <dbReference type="EMBL" id="MFG1706916.1"/>
    </source>
</evidence>
<evidence type="ECO:0000313" key="2">
    <source>
        <dbReference type="Proteomes" id="UP001603978"/>
    </source>
</evidence>
<evidence type="ECO:0008006" key="3">
    <source>
        <dbReference type="Google" id="ProtNLM"/>
    </source>
</evidence>
<protein>
    <recommendedName>
        <fullName evidence="3">SAM-dependent methyltransferase</fullName>
    </recommendedName>
</protein>
<gene>
    <name evidence="1" type="ORF">ACFLIM_27360</name>
</gene>
<accession>A0ABW7AKD7</accession>
<organism evidence="1 2">
    <name type="scientific">Nonomuraea marmarensis</name>
    <dbReference type="NCBI Taxonomy" id="3351344"/>
    <lineage>
        <taxon>Bacteria</taxon>
        <taxon>Bacillati</taxon>
        <taxon>Actinomycetota</taxon>
        <taxon>Actinomycetes</taxon>
        <taxon>Streptosporangiales</taxon>
        <taxon>Streptosporangiaceae</taxon>
        <taxon>Nonomuraea</taxon>
    </lineage>
</organism>
<reference evidence="1 2" key="1">
    <citation type="submission" date="2024-10" db="EMBL/GenBank/DDBJ databases">
        <authorList>
            <person name="Topkara A.R."/>
            <person name="Saygin H."/>
        </authorList>
    </citation>
    <scope>NUCLEOTIDE SEQUENCE [LARGE SCALE GENOMIC DNA]</scope>
    <source>
        <strain evidence="1 2">M3C6</strain>
    </source>
</reference>
<keyword evidence="2" id="KW-1185">Reference proteome</keyword>
<comment type="caution">
    <text evidence="1">The sequence shown here is derived from an EMBL/GenBank/DDBJ whole genome shotgun (WGS) entry which is preliminary data.</text>
</comment>